<organism evidence="1 2">
    <name type="scientific">Streptomyces pini</name>
    <dbReference type="NCBI Taxonomy" id="1520580"/>
    <lineage>
        <taxon>Bacteria</taxon>
        <taxon>Bacillati</taxon>
        <taxon>Actinomycetota</taxon>
        <taxon>Actinomycetes</taxon>
        <taxon>Kitasatosporales</taxon>
        <taxon>Streptomycetaceae</taxon>
        <taxon>Streptomyces</taxon>
    </lineage>
</organism>
<gene>
    <name evidence="1" type="ORF">SAMN05192584_12135</name>
</gene>
<proteinExistence type="predicted"/>
<dbReference type="Proteomes" id="UP000198928">
    <property type="component" value="Unassembled WGS sequence"/>
</dbReference>
<accession>A0A1I4IL73</accession>
<dbReference type="EMBL" id="FOSG01000021">
    <property type="protein sequence ID" value="SFL55159.1"/>
    <property type="molecule type" value="Genomic_DNA"/>
</dbReference>
<name>A0A1I4IL73_9ACTN</name>
<dbReference type="AlphaFoldDB" id="A0A1I4IL73"/>
<reference evidence="2" key="1">
    <citation type="submission" date="2016-10" db="EMBL/GenBank/DDBJ databases">
        <authorList>
            <person name="Varghese N."/>
            <person name="Submissions S."/>
        </authorList>
    </citation>
    <scope>NUCLEOTIDE SEQUENCE [LARGE SCALE GENOMIC DNA]</scope>
    <source>
        <strain evidence="2">PL19</strain>
    </source>
</reference>
<evidence type="ECO:0000313" key="2">
    <source>
        <dbReference type="Proteomes" id="UP000198928"/>
    </source>
</evidence>
<protein>
    <submittedName>
        <fullName evidence="1">Uncharacterized protein</fullName>
    </submittedName>
</protein>
<keyword evidence="2" id="KW-1185">Reference proteome</keyword>
<evidence type="ECO:0000313" key="1">
    <source>
        <dbReference type="EMBL" id="SFL55159.1"/>
    </source>
</evidence>
<sequence>MCLLVNGRQIVVGVHGPGAGAHVREAAAGSVRGPVRARYAADGTVRYRRMRPSSVAVATAAVRDSTPSLA</sequence>